<evidence type="ECO:0000256" key="2">
    <source>
        <dbReference type="ARBA" id="ARBA00010199"/>
    </source>
</evidence>
<dbReference type="InParanoid" id="Q757W1"/>
<dbReference type="GO" id="GO:1990961">
    <property type="term" value="P:xenobiotic detoxification by transmembrane export across the plasma membrane"/>
    <property type="evidence" value="ECO:0007669"/>
    <property type="project" value="InterPro"/>
</dbReference>
<gene>
    <name evidence="7" type="ORF">AGOS_AEL099W</name>
</gene>
<dbReference type="CDD" id="cd13132">
    <property type="entry name" value="MATE_eukaryotic"/>
    <property type="match status" value="1"/>
</dbReference>
<keyword evidence="8" id="KW-1185">Reference proteome</keyword>
<dbReference type="InterPro" id="IPR045069">
    <property type="entry name" value="MATE_euk"/>
</dbReference>
<dbReference type="FunCoup" id="Q757W1">
    <property type="interactions" value="142"/>
</dbReference>
<dbReference type="STRING" id="284811.Q757W1"/>
<dbReference type="GO" id="GO:0015297">
    <property type="term" value="F:antiporter activity"/>
    <property type="evidence" value="ECO:0007669"/>
    <property type="project" value="InterPro"/>
</dbReference>
<feature type="transmembrane region" description="Helical" evidence="6">
    <location>
        <begin position="613"/>
        <end position="634"/>
    </location>
</feature>
<evidence type="ECO:0000256" key="4">
    <source>
        <dbReference type="ARBA" id="ARBA00022989"/>
    </source>
</evidence>
<feature type="transmembrane region" description="Helical" evidence="6">
    <location>
        <begin position="332"/>
        <end position="349"/>
    </location>
</feature>
<sequence>MVGLTETISKAFNDVRPTLRSVGVANNHRHISLGLLPPNRKNPLVRKYRKKARLHETDRGSFYSLDEDFGSVMGADPSMLDVTAEEEGVLDGGELSRTVSLPSTLASEAGPSSALNVDWILEEHERRYSTVNGSAEDIVAVDVEGAAPDMVHYTHFMHRVKQQLPSDKAEVRVLRPRKLSYYSIGSKGGPSSAFRGSEDLDDEPATVKSESLVLLCYSVPLIFTFLLEQMFPVVCALVVGHLGKNELAAVSLASMTTNITFAIFEGISTSLDTLCPQAYGARNYYGVGLHMQRCVLFSLAFFVPFAALFWFSEGILPYLIKEKSLVPLTSQFLRVMIVGGPGFILFENLKRYLQAQGIFDAGIYVLLICCPLNIVMSYLLVWNPVIGLGFIGAPIAVALNFWCMFLLLLLYCIYFNGSKCWGGLSRKAFDHWKDLSKLAVPGIIMLEAEDMSYEILTLFSSYLGTEYLAAQSAVSTTVAMLYMIPFAVGISVSTRIAQYIGARNPDNARLASRVGIASSAVVGIVNCTMLILGRDLIPRIYSSDAEVIRLMREILPLLGLVEIFDALNAIAGSCLRGQGMQYVGSVVNLVVYYLFAIPLGMLLSWTFDMKLSGLWVGIGSGMLVIGLIEGYYVLFADWDMLIDRAEMLKETEDDSDEEVDEFSALLP</sequence>
<feature type="transmembrane region" description="Helical" evidence="6">
    <location>
        <begin position="361"/>
        <end position="382"/>
    </location>
</feature>
<dbReference type="OMA" id="KISHHHI"/>
<dbReference type="KEGG" id="ago:AGOS_AEL099W"/>
<dbReference type="GeneID" id="4620952"/>
<dbReference type="eggNOG" id="KOG1347">
    <property type="taxonomic scope" value="Eukaryota"/>
</dbReference>
<evidence type="ECO:0000256" key="1">
    <source>
        <dbReference type="ARBA" id="ARBA00004141"/>
    </source>
</evidence>
<dbReference type="OrthoDB" id="2126698at2759"/>
<evidence type="ECO:0000256" key="3">
    <source>
        <dbReference type="ARBA" id="ARBA00022692"/>
    </source>
</evidence>
<feature type="transmembrane region" description="Helical" evidence="6">
    <location>
        <begin position="388"/>
        <end position="414"/>
    </location>
</feature>
<accession>Q757W1</accession>
<keyword evidence="4 6" id="KW-1133">Transmembrane helix</keyword>
<evidence type="ECO:0000313" key="7">
    <source>
        <dbReference type="EMBL" id="AAS52586.2"/>
    </source>
</evidence>
<feature type="transmembrane region" description="Helical" evidence="6">
    <location>
        <begin position="473"/>
        <end position="493"/>
    </location>
</feature>
<keyword evidence="3 6" id="KW-0812">Transmembrane</keyword>
<dbReference type="Proteomes" id="UP000000591">
    <property type="component" value="Chromosome V"/>
</dbReference>
<feature type="transmembrane region" description="Helical" evidence="6">
    <location>
        <begin position="554"/>
        <end position="575"/>
    </location>
</feature>
<comment type="similarity">
    <text evidence="2">Belongs to the multi antimicrobial extrusion (MATE) (TC 2.A.66.1) family.</text>
</comment>
<dbReference type="InterPro" id="IPR002528">
    <property type="entry name" value="MATE_fam"/>
</dbReference>
<feature type="transmembrane region" description="Helical" evidence="6">
    <location>
        <begin position="514"/>
        <end position="534"/>
    </location>
</feature>
<protein>
    <submittedName>
        <fullName evidence="7">AEL099Wp</fullName>
    </submittedName>
</protein>
<evidence type="ECO:0000256" key="6">
    <source>
        <dbReference type="SAM" id="Phobius"/>
    </source>
</evidence>
<feature type="transmembrane region" description="Helical" evidence="6">
    <location>
        <begin position="217"/>
        <end position="239"/>
    </location>
</feature>
<keyword evidence="5 6" id="KW-0472">Membrane</keyword>
<dbReference type="Pfam" id="PF01554">
    <property type="entry name" value="MatE"/>
    <property type="match status" value="2"/>
</dbReference>
<proteinExistence type="inferred from homology"/>
<feature type="transmembrane region" description="Helical" evidence="6">
    <location>
        <begin position="587"/>
        <end position="607"/>
    </location>
</feature>
<evidence type="ECO:0000313" key="8">
    <source>
        <dbReference type="Proteomes" id="UP000000591"/>
    </source>
</evidence>
<dbReference type="GO" id="GO:0016020">
    <property type="term" value="C:membrane"/>
    <property type="evidence" value="ECO:0000318"/>
    <property type="project" value="GO_Central"/>
</dbReference>
<comment type="subcellular location">
    <subcellularLocation>
        <location evidence="1">Membrane</location>
        <topology evidence="1">Multi-pass membrane protein</topology>
    </subcellularLocation>
</comment>
<dbReference type="PANTHER" id="PTHR11206">
    <property type="entry name" value="MULTIDRUG RESISTANCE PROTEIN"/>
    <property type="match status" value="1"/>
</dbReference>
<dbReference type="NCBIfam" id="TIGR00797">
    <property type="entry name" value="matE"/>
    <property type="match status" value="1"/>
</dbReference>
<dbReference type="AlphaFoldDB" id="Q757W1"/>
<feature type="transmembrane region" description="Helical" evidence="6">
    <location>
        <begin position="294"/>
        <end position="312"/>
    </location>
</feature>
<reference evidence="7 8" key="1">
    <citation type="journal article" date="2004" name="Science">
        <title>The Ashbya gossypii genome as a tool for mapping the ancient Saccharomyces cerevisiae genome.</title>
        <authorList>
            <person name="Dietrich F.S."/>
            <person name="Voegeli S."/>
            <person name="Brachat S."/>
            <person name="Lerch A."/>
            <person name="Gates K."/>
            <person name="Steiner S."/>
            <person name="Mohr C."/>
            <person name="Pohlmann R."/>
            <person name="Luedi P."/>
            <person name="Choi S."/>
            <person name="Wing R.A."/>
            <person name="Flavier A."/>
            <person name="Gaffney T.D."/>
            <person name="Philippsen P."/>
        </authorList>
    </citation>
    <scope>NUCLEOTIDE SEQUENCE [LARGE SCALE GENOMIC DNA]</scope>
    <source>
        <strain evidence="8">ATCC 10895 / CBS 109.51 / FGSC 9923 / NRRL Y-1056</strain>
    </source>
</reference>
<dbReference type="RefSeq" id="NP_984762.2">
    <property type="nucleotide sequence ID" value="NM_210116.2"/>
</dbReference>
<dbReference type="GO" id="GO:0042910">
    <property type="term" value="F:xenobiotic transmembrane transporter activity"/>
    <property type="evidence" value="ECO:0007669"/>
    <property type="project" value="InterPro"/>
</dbReference>
<name>Q757W1_EREGS</name>
<reference evidence="8" key="2">
    <citation type="journal article" date="2013" name="G3 (Bethesda)">
        <title>Genomes of Ashbya fungi isolated from insects reveal four mating-type loci, numerous translocations, lack of transposons, and distinct gene duplications.</title>
        <authorList>
            <person name="Dietrich F.S."/>
            <person name="Voegeli S."/>
            <person name="Kuo S."/>
            <person name="Philippsen P."/>
        </authorList>
    </citation>
    <scope>GENOME REANNOTATION</scope>
    <source>
        <strain evidence="8">ATCC 10895 / CBS 109.51 / FGSC 9923 / NRRL Y-1056</strain>
    </source>
</reference>
<dbReference type="HOGENOM" id="CLU_012893_1_2_1"/>
<dbReference type="EMBL" id="AE016818">
    <property type="protein sequence ID" value="AAS52586.2"/>
    <property type="molecule type" value="Genomic_DNA"/>
</dbReference>
<evidence type="ECO:0000256" key="5">
    <source>
        <dbReference type="ARBA" id="ARBA00023136"/>
    </source>
</evidence>
<organism evidence="7 8">
    <name type="scientific">Eremothecium gossypii (strain ATCC 10895 / CBS 109.51 / FGSC 9923 / NRRL Y-1056)</name>
    <name type="common">Yeast</name>
    <name type="synonym">Ashbya gossypii</name>
    <dbReference type="NCBI Taxonomy" id="284811"/>
    <lineage>
        <taxon>Eukaryota</taxon>
        <taxon>Fungi</taxon>
        <taxon>Dikarya</taxon>
        <taxon>Ascomycota</taxon>
        <taxon>Saccharomycotina</taxon>
        <taxon>Saccharomycetes</taxon>
        <taxon>Saccharomycetales</taxon>
        <taxon>Saccharomycetaceae</taxon>
        <taxon>Eremothecium</taxon>
    </lineage>
</organism>
<dbReference type="GO" id="GO:0022857">
    <property type="term" value="F:transmembrane transporter activity"/>
    <property type="evidence" value="ECO:0000318"/>
    <property type="project" value="GO_Central"/>
</dbReference>